<dbReference type="Pfam" id="PF00679">
    <property type="entry name" value="EFG_C"/>
    <property type="match status" value="1"/>
</dbReference>
<dbReference type="InterPro" id="IPR014721">
    <property type="entry name" value="Ribsml_uS5_D2-typ_fold_subgr"/>
</dbReference>
<dbReference type="InterPro" id="IPR000640">
    <property type="entry name" value="EFG_V-like"/>
</dbReference>
<dbReference type="InterPro" id="IPR005517">
    <property type="entry name" value="Transl_elong_EFG/EF2_IV"/>
</dbReference>
<evidence type="ECO:0000313" key="5">
    <source>
        <dbReference type="EMBL" id="MEE2050666.1"/>
    </source>
</evidence>
<dbReference type="PROSITE" id="PS51722">
    <property type="entry name" value="G_TR_2"/>
    <property type="match status" value="1"/>
</dbReference>
<dbReference type="PRINTS" id="PR01037">
    <property type="entry name" value="TCRTETOQM"/>
</dbReference>
<feature type="domain" description="Tr-type G" evidence="4">
    <location>
        <begin position="5"/>
        <end position="257"/>
    </location>
</feature>
<dbReference type="InterPro" id="IPR031157">
    <property type="entry name" value="G_TR_CS"/>
</dbReference>
<keyword evidence="1" id="KW-0547">Nucleotide-binding</keyword>
<dbReference type="NCBIfam" id="TIGR00231">
    <property type="entry name" value="small_GTP"/>
    <property type="match status" value="1"/>
</dbReference>
<dbReference type="PRINTS" id="PR00315">
    <property type="entry name" value="ELONGATNFCT"/>
</dbReference>
<dbReference type="Gene3D" id="3.40.50.300">
    <property type="entry name" value="P-loop containing nucleotide triphosphate hydrolases"/>
    <property type="match status" value="1"/>
</dbReference>
<evidence type="ECO:0000256" key="3">
    <source>
        <dbReference type="ARBA" id="ARBA00023134"/>
    </source>
</evidence>
<evidence type="ECO:0000259" key="4">
    <source>
        <dbReference type="PROSITE" id="PS51722"/>
    </source>
</evidence>
<dbReference type="PANTHER" id="PTHR43261:SF1">
    <property type="entry name" value="RIBOSOME-RELEASING FACTOR 2, MITOCHONDRIAL"/>
    <property type="match status" value="1"/>
</dbReference>
<name>A0ABU7KMZ3_9ACTN</name>
<evidence type="ECO:0000313" key="6">
    <source>
        <dbReference type="Proteomes" id="UP001348641"/>
    </source>
</evidence>
<dbReference type="Pfam" id="PF00009">
    <property type="entry name" value="GTP_EFTU"/>
    <property type="match status" value="1"/>
</dbReference>
<protein>
    <submittedName>
        <fullName evidence="5">GTP-binding protein</fullName>
    </submittedName>
</protein>
<reference evidence="5 6" key="1">
    <citation type="submission" date="2023-07" db="EMBL/GenBank/DDBJ databases">
        <authorList>
            <person name="Girao M."/>
            <person name="Carvalho M.F."/>
        </authorList>
    </citation>
    <scope>NUCLEOTIDE SEQUENCE [LARGE SCALE GENOMIC DNA]</scope>
    <source>
        <strain evidence="5 6">66/93</strain>
    </source>
</reference>
<proteinExistence type="predicted"/>
<dbReference type="PROSITE" id="PS00301">
    <property type="entry name" value="G_TR_1"/>
    <property type="match status" value="1"/>
</dbReference>
<dbReference type="Gene3D" id="2.40.30.10">
    <property type="entry name" value="Translation factors"/>
    <property type="match status" value="1"/>
</dbReference>
<comment type="caution">
    <text evidence="5">The sequence shown here is derived from an EMBL/GenBank/DDBJ whole genome shotgun (WGS) entry which is preliminary data.</text>
</comment>
<dbReference type="InterPro" id="IPR000795">
    <property type="entry name" value="T_Tr_GTP-bd_dom"/>
</dbReference>
<keyword evidence="3" id="KW-0342">GTP-binding</keyword>
<organism evidence="5 6">
    <name type="scientific">Nocardiopsis tropica</name>
    <dbReference type="NCBI Taxonomy" id="109330"/>
    <lineage>
        <taxon>Bacteria</taxon>
        <taxon>Bacillati</taxon>
        <taxon>Actinomycetota</taxon>
        <taxon>Actinomycetes</taxon>
        <taxon>Streptosporangiales</taxon>
        <taxon>Nocardiopsidaceae</taxon>
        <taxon>Nocardiopsis</taxon>
    </lineage>
</organism>
<dbReference type="Proteomes" id="UP001348641">
    <property type="component" value="Unassembled WGS sequence"/>
</dbReference>
<dbReference type="RefSeq" id="WP_330157863.1">
    <property type="nucleotide sequence ID" value="NZ_BAAAJA010000008.1"/>
</dbReference>
<dbReference type="EMBL" id="JAUUCC010000018">
    <property type="protein sequence ID" value="MEE2050666.1"/>
    <property type="molecule type" value="Genomic_DNA"/>
</dbReference>
<keyword evidence="2" id="KW-0648">Protein biosynthesis</keyword>
<dbReference type="InterPro" id="IPR009000">
    <property type="entry name" value="Transl_B-barrel_sf"/>
</dbReference>
<dbReference type="SUPFAM" id="SSF54980">
    <property type="entry name" value="EF-G C-terminal domain-like"/>
    <property type="match status" value="2"/>
</dbReference>
<accession>A0ABU7KMZ3</accession>
<evidence type="ECO:0000256" key="1">
    <source>
        <dbReference type="ARBA" id="ARBA00022741"/>
    </source>
</evidence>
<dbReference type="InterPro" id="IPR020568">
    <property type="entry name" value="Ribosomal_Su5_D2-typ_SF"/>
</dbReference>
<sequence>MSSLPTVLNIGIVAHVDAGKTSLTERLLFDAGALDRLGSVDAGDTRTDSGRIERERGITVRTAVASFRAGPVQINLVDTPGHTDFVAEVERALTVLDGAVLVLSSVEGVQAHTRVLMRTLRDAGLPVALFVNKTDRRGARPDGVLADVRRLLSPDAVALNRVRGAGTPGARTLPLDRDDPAAGEALAEVLAAHDDDLLARVVDGLPAPPAHELDRMLAAQVARGLVHPVLFGSAVTGAGAPALVRALTGLFPATAPEPGAADPEPRGTVFSVERSASGEKTGYVRLRSGRLAERDRVVLHRDASTAPDVPESSHSGRVTRLEVVGAEGDRARALTAGHIGRVRGLPGLRVGDRLGPPAPDGPGPRFARPSLEAVARPEHGGEGPRLHAALTALAEQDPLIGVRTVPGHGVSVLLYGEVQKEVVAATLADDFGVRAVFDRSTIVHVERPAGVGEAVETVGSQPADGFVATVGLRVEPGEEGSGVVFRREVELGALLPSFDRAVAETVHDTLSQGLYGWQVTDCVVTLVRSGFVAPTSTARDFRCLTPMVLMRALHRAGTRVMEPVHAFELEVPADALSAVLAALGAAGGHVHESRPGGGAWELRGELPARMVHGFRTALPGLTRGEGFLLSRRSRVRPVAGAPPSRARTDGNPLNREEYLVHLRRSGPGG</sequence>
<dbReference type="SUPFAM" id="SSF52540">
    <property type="entry name" value="P-loop containing nucleoside triphosphate hydrolases"/>
    <property type="match status" value="1"/>
</dbReference>
<dbReference type="SUPFAM" id="SSF54211">
    <property type="entry name" value="Ribosomal protein S5 domain 2-like"/>
    <property type="match status" value="1"/>
</dbReference>
<dbReference type="SUPFAM" id="SSF50447">
    <property type="entry name" value="Translation proteins"/>
    <property type="match status" value="1"/>
</dbReference>
<dbReference type="Pfam" id="PF03764">
    <property type="entry name" value="EFG_IV"/>
    <property type="match status" value="1"/>
</dbReference>
<dbReference type="PANTHER" id="PTHR43261">
    <property type="entry name" value="TRANSLATION ELONGATION FACTOR G-RELATED"/>
    <property type="match status" value="1"/>
</dbReference>
<dbReference type="InterPro" id="IPR035647">
    <property type="entry name" value="EFG_III/V"/>
</dbReference>
<dbReference type="InterPro" id="IPR027417">
    <property type="entry name" value="P-loop_NTPase"/>
</dbReference>
<evidence type="ECO:0000256" key="2">
    <source>
        <dbReference type="ARBA" id="ARBA00022917"/>
    </source>
</evidence>
<dbReference type="InterPro" id="IPR005225">
    <property type="entry name" value="Small_GTP-bd"/>
</dbReference>
<dbReference type="SMART" id="SM00889">
    <property type="entry name" value="EFG_IV"/>
    <property type="match status" value="1"/>
</dbReference>
<dbReference type="Gene3D" id="3.30.230.10">
    <property type="match status" value="1"/>
</dbReference>
<gene>
    <name evidence="5" type="ORF">Q8A49_09160</name>
</gene>